<dbReference type="EMBL" id="BK059091">
    <property type="protein sequence ID" value="DAE28666.1"/>
    <property type="molecule type" value="Genomic_DNA"/>
</dbReference>
<evidence type="ECO:0000313" key="3">
    <source>
        <dbReference type="EMBL" id="DAE28666.1"/>
    </source>
</evidence>
<dbReference type="InterPro" id="IPR010095">
    <property type="entry name" value="Cas12f1-like_TNB"/>
</dbReference>
<feature type="domain" description="Cas12f1-like TNB" evidence="2">
    <location>
        <begin position="455"/>
        <end position="535"/>
    </location>
</feature>
<accession>A0A8S5RBZ6</accession>
<evidence type="ECO:0000259" key="2">
    <source>
        <dbReference type="Pfam" id="PF07282"/>
    </source>
</evidence>
<dbReference type="Pfam" id="PF07282">
    <property type="entry name" value="Cas12f1-like_TNB"/>
    <property type="match status" value="1"/>
</dbReference>
<dbReference type="GO" id="GO:0004519">
    <property type="term" value="F:endonuclease activity"/>
    <property type="evidence" value="ECO:0007669"/>
    <property type="project" value="UniProtKB-KW"/>
</dbReference>
<sequence>MNTIKNTYIRTLKFNLNLTPKFETEEDNKKYINDVYSYLRDAIWAQNRAMNIVLDRTKEAYTLGRGMNRVKEIYYSYSHQKPISNDKKESFLESLLQYAPIDDQFVKNEVKKLRKFYESKKKPPKEETVSKNCEALKNKYIKYVGKSKDDVKRELDLLENYCAYPEDIYEKFANGLSTPAYIKQKVESYWKQDGIKTKVIYSMDENLRRIKDAPLFIPPNVFYNKKDELIGLVYDYTDYISFLEDLENKRNVNIYLSIPYKKGEDKLKFKLVLGNPHKSRDSRLSIKRIFEEEYRIKGSSIGFTKNKETGKNTNLTLYLTVEVPQNKDNTLDENVVVGVDVGIAIPCVCALNNDKYTRENIGSYDTLFAKRTQFKMQRSRLNSQLKLSKGGHGRKRKLKKLELLSGKEKNYVDTECRKYASDVIKFCLKHHAKYINLEHLKGYRENPKVLAGWSFYKIQTYIEQAAEKHGIIVRKINPCYTSQICSVCGNWHPENRPKGKLGQAYFNCHNIDCKTHNTDLYKYGINADFNAARNIAMSTLFITDSDEITKKHWKEAREYYGIDESDDKEEKLNKVA</sequence>
<keyword evidence="1" id="KW-0238">DNA-binding</keyword>
<keyword evidence="3" id="KW-0255">Endonuclease</keyword>
<dbReference type="NCBIfam" id="TIGR01766">
    <property type="entry name" value="IS200/IS605 family accessory protein TnpB-like domain"/>
    <property type="match status" value="1"/>
</dbReference>
<evidence type="ECO:0000256" key="1">
    <source>
        <dbReference type="ARBA" id="ARBA00023125"/>
    </source>
</evidence>
<protein>
    <submittedName>
        <fullName evidence="3">Endonuclease</fullName>
    </submittedName>
</protein>
<keyword evidence="3" id="KW-0540">Nuclease</keyword>
<keyword evidence="3" id="KW-0378">Hydrolase</keyword>
<reference evidence="3" key="1">
    <citation type="journal article" date="2021" name="Proc. Natl. Acad. Sci. U.S.A.">
        <title>A Catalog of Tens of Thousands of Viruses from Human Metagenomes Reveals Hidden Associations with Chronic Diseases.</title>
        <authorList>
            <person name="Tisza M.J."/>
            <person name="Buck C.B."/>
        </authorList>
    </citation>
    <scope>NUCLEOTIDE SEQUENCE</scope>
    <source>
        <strain evidence="3">CtmTa7</strain>
    </source>
</reference>
<name>A0A8S5RBZ6_9VIRU</name>
<organism evidence="3">
    <name type="scientific">virus sp. ctmTa7</name>
    <dbReference type="NCBI Taxonomy" id="2828255"/>
    <lineage>
        <taxon>Viruses</taxon>
    </lineage>
</organism>
<dbReference type="GO" id="GO:0003677">
    <property type="term" value="F:DNA binding"/>
    <property type="evidence" value="ECO:0007669"/>
    <property type="project" value="UniProtKB-KW"/>
</dbReference>
<dbReference type="NCBIfam" id="NF040570">
    <property type="entry name" value="guided_TnpB"/>
    <property type="match status" value="1"/>
</dbReference>
<proteinExistence type="predicted"/>